<dbReference type="PANTHER" id="PTHR20992:SF9">
    <property type="entry name" value="AT15442P-RELATED"/>
    <property type="match status" value="1"/>
</dbReference>
<evidence type="ECO:0000256" key="1">
    <source>
        <dbReference type="SAM" id="Phobius"/>
    </source>
</evidence>
<dbReference type="PANTHER" id="PTHR20992">
    <property type="entry name" value="AT15442P-RELATED"/>
    <property type="match status" value="1"/>
</dbReference>
<feature type="transmembrane region" description="Helical" evidence="1">
    <location>
        <begin position="189"/>
        <end position="212"/>
    </location>
</feature>
<feature type="transmembrane region" description="Helical" evidence="1">
    <location>
        <begin position="232"/>
        <end position="254"/>
    </location>
</feature>
<dbReference type="OrthoDB" id="543859at2759"/>
<evidence type="ECO:0000313" key="2">
    <source>
        <dbReference type="EMBL" id="RWS23539.1"/>
    </source>
</evidence>
<comment type="caution">
    <text evidence="2">The sequence shown here is derived from an EMBL/GenBank/DDBJ whole genome shotgun (WGS) entry which is preliminary data.</text>
</comment>
<dbReference type="VEuPathDB" id="VectorBase:LDEU008501"/>
<feature type="non-terminal residue" evidence="2">
    <location>
        <position position="1"/>
    </location>
</feature>
<feature type="transmembrane region" description="Helical" evidence="1">
    <location>
        <begin position="127"/>
        <end position="147"/>
    </location>
</feature>
<protein>
    <submittedName>
        <fullName evidence="2">DUF389 domain containing protein-like protein</fullName>
    </submittedName>
</protein>
<gene>
    <name evidence="2" type="ORF">B4U80_05886</name>
</gene>
<dbReference type="Proteomes" id="UP000288716">
    <property type="component" value="Unassembled WGS sequence"/>
</dbReference>
<name>A0A443S7L3_9ACAR</name>
<reference evidence="2 3" key="1">
    <citation type="journal article" date="2018" name="Gigascience">
        <title>Genomes of trombidid mites reveal novel predicted allergens and laterally-transferred genes associated with secondary metabolism.</title>
        <authorList>
            <person name="Dong X."/>
            <person name="Chaisiri K."/>
            <person name="Xia D."/>
            <person name="Armstrong S.D."/>
            <person name="Fang Y."/>
            <person name="Donnelly M.J."/>
            <person name="Kadowaki T."/>
            <person name="McGarry J.W."/>
            <person name="Darby A.C."/>
            <person name="Makepeace B.L."/>
        </authorList>
    </citation>
    <scope>NUCLEOTIDE SEQUENCE [LARGE SCALE GENOMIC DNA]</scope>
    <source>
        <strain evidence="2">UoL-UT</strain>
    </source>
</reference>
<dbReference type="Pfam" id="PF04087">
    <property type="entry name" value="DUF389"/>
    <property type="match status" value="1"/>
</dbReference>
<keyword evidence="1" id="KW-0472">Membrane</keyword>
<sequence length="400" mass="43993">KGTKIESCMNTIDEETPLPEILEKSFEELLITNAVWIETKNEKFYQVYFDCDVEESDAIIQFLYGKGFGLQPETFIGNEEKPSCKPKAEVTKKVSGFRSMQEKFLKSVTARLTVAQVVSSVKAGADLTFDFVCYVVFAAWIAAMGLLDNSVVNTVASMLVSPLMGPVMAMTFGTIIRDKKLRNMGIRNACIGFGISVLFGSYIFGLVILNLTNDWNKEAIWPTGEMQARGQLRVLWVGMLVAIPSGAAVAVSLLSGNQSSLVGVAISASLLPPCVNAVRKNNHFRFYFQLSFAKGLLWSFATLKVLRSIDAPSISANYNNKDTEAINTALISEDVYKVNYFENMAAECAVLGIVSIMLAVVNVICIFVMAFIVLKVKEVAPLSSMSSSTSRFWKEDVKVN</sequence>
<keyword evidence="1" id="KW-0812">Transmembrane</keyword>
<feature type="transmembrane region" description="Helical" evidence="1">
    <location>
        <begin position="349"/>
        <end position="374"/>
    </location>
</feature>
<accession>A0A443S7L3</accession>
<feature type="transmembrane region" description="Helical" evidence="1">
    <location>
        <begin position="159"/>
        <end position="177"/>
    </location>
</feature>
<dbReference type="AlphaFoldDB" id="A0A443S7L3"/>
<organism evidence="2 3">
    <name type="scientific">Leptotrombidium deliense</name>
    <dbReference type="NCBI Taxonomy" id="299467"/>
    <lineage>
        <taxon>Eukaryota</taxon>
        <taxon>Metazoa</taxon>
        <taxon>Ecdysozoa</taxon>
        <taxon>Arthropoda</taxon>
        <taxon>Chelicerata</taxon>
        <taxon>Arachnida</taxon>
        <taxon>Acari</taxon>
        <taxon>Acariformes</taxon>
        <taxon>Trombidiformes</taxon>
        <taxon>Prostigmata</taxon>
        <taxon>Anystina</taxon>
        <taxon>Parasitengona</taxon>
        <taxon>Trombiculoidea</taxon>
        <taxon>Trombiculidae</taxon>
        <taxon>Leptotrombidium</taxon>
    </lineage>
</organism>
<dbReference type="InterPro" id="IPR005240">
    <property type="entry name" value="DUF389"/>
</dbReference>
<keyword evidence="1" id="KW-1133">Transmembrane helix</keyword>
<keyword evidence="3" id="KW-1185">Reference proteome</keyword>
<dbReference type="EMBL" id="NCKV01006285">
    <property type="protein sequence ID" value="RWS23539.1"/>
    <property type="molecule type" value="Genomic_DNA"/>
</dbReference>
<proteinExistence type="predicted"/>
<evidence type="ECO:0000313" key="3">
    <source>
        <dbReference type="Proteomes" id="UP000288716"/>
    </source>
</evidence>